<keyword evidence="2" id="KW-0732">Signal</keyword>
<reference evidence="4" key="1">
    <citation type="journal article" date="2019" name="Int. J. Syst. Evol. Microbiol.">
        <title>The Global Catalogue of Microorganisms (GCM) 10K type strain sequencing project: providing services to taxonomists for standard genome sequencing and annotation.</title>
        <authorList>
            <consortium name="The Broad Institute Genomics Platform"/>
            <consortium name="The Broad Institute Genome Sequencing Center for Infectious Disease"/>
            <person name="Wu L."/>
            <person name="Ma J."/>
        </authorList>
    </citation>
    <scope>NUCLEOTIDE SEQUENCE [LARGE SCALE GENOMIC DNA]</scope>
    <source>
        <strain evidence="4">JCM 11574</strain>
    </source>
</reference>
<gene>
    <name evidence="3" type="ORF">GCM10010521_31690</name>
</gene>
<accession>A0ABP6NBC2</accession>
<evidence type="ECO:0000256" key="2">
    <source>
        <dbReference type="SAM" id="SignalP"/>
    </source>
</evidence>
<dbReference type="Proteomes" id="UP001500893">
    <property type="component" value="Unassembled WGS sequence"/>
</dbReference>
<evidence type="ECO:0000256" key="1">
    <source>
        <dbReference type="SAM" id="MobiDB-lite"/>
    </source>
</evidence>
<feature type="chain" id="PRO_5046145791" description="Secreted protein" evidence="2">
    <location>
        <begin position="26"/>
        <end position="131"/>
    </location>
</feature>
<feature type="region of interest" description="Disordered" evidence="1">
    <location>
        <begin position="56"/>
        <end position="120"/>
    </location>
</feature>
<dbReference type="RefSeq" id="WP_345051790.1">
    <property type="nucleotide sequence ID" value="NZ_BAAAVM010000038.1"/>
</dbReference>
<evidence type="ECO:0000313" key="3">
    <source>
        <dbReference type="EMBL" id="GAA3142640.1"/>
    </source>
</evidence>
<keyword evidence="4" id="KW-1185">Reference proteome</keyword>
<comment type="caution">
    <text evidence="3">The sequence shown here is derived from an EMBL/GenBank/DDBJ whole genome shotgun (WGS) entry which is preliminary data.</text>
</comment>
<evidence type="ECO:0008006" key="5">
    <source>
        <dbReference type="Google" id="ProtNLM"/>
    </source>
</evidence>
<evidence type="ECO:0000313" key="4">
    <source>
        <dbReference type="Proteomes" id="UP001500893"/>
    </source>
</evidence>
<feature type="signal peptide" evidence="2">
    <location>
        <begin position="1"/>
        <end position="25"/>
    </location>
</feature>
<dbReference type="EMBL" id="BAAAVM010000038">
    <property type="protein sequence ID" value="GAA3142640.1"/>
    <property type="molecule type" value="Genomic_DNA"/>
</dbReference>
<proteinExistence type="predicted"/>
<name>A0ABP6NBC2_9ACTN</name>
<protein>
    <recommendedName>
        <fullName evidence="5">Secreted protein</fullName>
    </recommendedName>
</protein>
<sequence>MFRGTTARTVLALLGVTLLTLQLFAPTGPFAPAHTSGQALAKAETGTASFVQAVRERTETAHTPGRPGEPAGIPHVRDRHRGPASSGAQHHPLISVPAAGADPARPSGAPHRHAPGTPRARTAAALQVFRC</sequence>
<organism evidence="3 4">
    <name type="scientific">Streptomyces rameus</name>
    <dbReference type="NCBI Taxonomy" id="68261"/>
    <lineage>
        <taxon>Bacteria</taxon>
        <taxon>Bacillati</taxon>
        <taxon>Actinomycetota</taxon>
        <taxon>Actinomycetes</taxon>
        <taxon>Kitasatosporales</taxon>
        <taxon>Streptomycetaceae</taxon>
        <taxon>Streptomyces</taxon>
    </lineage>
</organism>